<dbReference type="Pfam" id="PF07173">
    <property type="entry name" value="GRDP-like"/>
    <property type="match status" value="1"/>
</dbReference>
<feature type="non-terminal residue" evidence="1">
    <location>
        <position position="115"/>
    </location>
</feature>
<gene>
    <name evidence="1" type="primary">ORF215595</name>
</gene>
<dbReference type="EMBL" id="HACG01050508">
    <property type="protein sequence ID" value="CEK97373.1"/>
    <property type="molecule type" value="Transcribed_RNA"/>
</dbReference>
<organism evidence="1">
    <name type="scientific">Arion vulgaris</name>
    <dbReference type="NCBI Taxonomy" id="1028688"/>
    <lineage>
        <taxon>Eukaryota</taxon>
        <taxon>Metazoa</taxon>
        <taxon>Spiralia</taxon>
        <taxon>Lophotrochozoa</taxon>
        <taxon>Mollusca</taxon>
        <taxon>Gastropoda</taxon>
        <taxon>Heterobranchia</taxon>
        <taxon>Euthyneura</taxon>
        <taxon>Panpulmonata</taxon>
        <taxon>Eupulmonata</taxon>
        <taxon>Stylommatophora</taxon>
        <taxon>Helicina</taxon>
        <taxon>Arionoidea</taxon>
        <taxon>Arionidae</taxon>
        <taxon>Arion</taxon>
    </lineage>
</organism>
<sequence>MSLPTLNVPVDLNICALYHLDFLKSCDEIPALKDEGILRQAVYRYQHLWLPLAAKQEKKVLQAPHDIAWVWHCHMLSPAAYCSDCIRLLDGVIVDHSFAASEHVRKRLLQETKQI</sequence>
<dbReference type="InterPro" id="IPR009836">
    <property type="entry name" value="GRDP-like"/>
</dbReference>
<name>A0A0B7BWM9_9EUPU</name>
<reference evidence="1" key="1">
    <citation type="submission" date="2014-12" db="EMBL/GenBank/DDBJ databases">
        <title>Insight into the proteome of Arion vulgaris.</title>
        <authorList>
            <person name="Aradska J."/>
            <person name="Bulat T."/>
            <person name="Smidak R."/>
            <person name="Sarate P."/>
            <person name="Gangsoo J."/>
            <person name="Sialana F."/>
            <person name="Bilban M."/>
            <person name="Lubec G."/>
        </authorList>
    </citation>
    <scope>NUCLEOTIDE SEQUENCE</scope>
    <source>
        <tissue evidence="1">Skin</tissue>
    </source>
</reference>
<proteinExistence type="predicted"/>
<dbReference type="AlphaFoldDB" id="A0A0B7BWM9"/>
<protein>
    <submittedName>
        <fullName evidence="1">Uncharacterized protein</fullName>
    </submittedName>
</protein>
<dbReference type="PANTHER" id="PTHR34365:SF7">
    <property type="entry name" value="GLYCINE-RICH DOMAIN-CONTAINING PROTEIN 1"/>
    <property type="match status" value="1"/>
</dbReference>
<evidence type="ECO:0000313" key="1">
    <source>
        <dbReference type="EMBL" id="CEK97373.1"/>
    </source>
</evidence>
<accession>A0A0B7BWM9</accession>
<dbReference type="PANTHER" id="PTHR34365">
    <property type="entry name" value="ENOLASE (DUF1399)"/>
    <property type="match status" value="1"/>
</dbReference>